<name>A0A0A8YKV0_ARUDO</name>
<dbReference type="AlphaFoldDB" id="A0A0A8YKV0"/>
<evidence type="ECO:0000313" key="1">
    <source>
        <dbReference type="EMBL" id="JAD27006.1"/>
    </source>
</evidence>
<protein>
    <submittedName>
        <fullName evidence="1">Uncharacterized protein</fullName>
    </submittedName>
</protein>
<reference evidence="1" key="2">
    <citation type="journal article" date="2015" name="Data Brief">
        <title>Shoot transcriptome of the giant reed, Arundo donax.</title>
        <authorList>
            <person name="Barrero R.A."/>
            <person name="Guerrero F.D."/>
            <person name="Moolhuijzen P."/>
            <person name="Goolsby J.A."/>
            <person name="Tidwell J."/>
            <person name="Bellgard S.E."/>
            <person name="Bellgard M.I."/>
        </authorList>
    </citation>
    <scope>NUCLEOTIDE SEQUENCE</scope>
    <source>
        <tissue evidence="1">Shoot tissue taken approximately 20 cm above the soil surface</tissue>
    </source>
</reference>
<reference evidence="1" key="1">
    <citation type="submission" date="2014-09" db="EMBL/GenBank/DDBJ databases">
        <authorList>
            <person name="Magalhaes I.L.F."/>
            <person name="Oliveira U."/>
            <person name="Santos F.R."/>
            <person name="Vidigal T.H.D.A."/>
            <person name="Brescovit A.D."/>
            <person name="Santos A.J."/>
        </authorList>
    </citation>
    <scope>NUCLEOTIDE SEQUENCE</scope>
    <source>
        <tissue evidence="1">Shoot tissue taken approximately 20 cm above the soil surface</tissue>
    </source>
</reference>
<dbReference type="EMBL" id="GBRH01270889">
    <property type="protein sequence ID" value="JAD27006.1"/>
    <property type="molecule type" value="Transcribed_RNA"/>
</dbReference>
<organism evidence="1">
    <name type="scientific">Arundo donax</name>
    <name type="common">Giant reed</name>
    <name type="synonym">Donax arundinaceus</name>
    <dbReference type="NCBI Taxonomy" id="35708"/>
    <lineage>
        <taxon>Eukaryota</taxon>
        <taxon>Viridiplantae</taxon>
        <taxon>Streptophyta</taxon>
        <taxon>Embryophyta</taxon>
        <taxon>Tracheophyta</taxon>
        <taxon>Spermatophyta</taxon>
        <taxon>Magnoliopsida</taxon>
        <taxon>Liliopsida</taxon>
        <taxon>Poales</taxon>
        <taxon>Poaceae</taxon>
        <taxon>PACMAD clade</taxon>
        <taxon>Arundinoideae</taxon>
        <taxon>Arundineae</taxon>
        <taxon>Arundo</taxon>
    </lineage>
</organism>
<proteinExistence type="predicted"/>
<accession>A0A0A8YKV0</accession>
<sequence length="34" mass="3773">MGQVLLMSTGPEQVAFPLAAQARRLQNCIYHLSE</sequence>